<evidence type="ECO:0000313" key="2">
    <source>
        <dbReference type="EMBL" id="SCB27852.1"/>
    </source>
</evidence>
<name>A0A1C3VJ92_9BRAD</name>
<dbReference type="AlphaFoldDB" id="A0A1C3VJ92"/>
<dbReference type="Proteomes" id="UP000199184">
    <property type="component" value="Unassembled WGS sequence"/>
</dbReference>
<protein>
    <recommendedName>
        <fullName evidence="1">DUF2087 domain-containing protein</fullName>
    </recommendedName>
</protein>
<feature type="domain" description="DUF2087" evidence="1">
    <location>
        <begin position="91"/>
        <end position="161"/>
    </location>
</feature>
<keyword evidence="3" id="KW-1185">Reference proteome</keyword>
<accession>A0A1C3VJ92</accession>
<organism evidence="2 3">
    <name type="scientific">Bradyrhizobium shewense</name>
    <dbReference type="NCBI Taxonomy" id="1761772"/>
    <lineage>
        <taxon>Bacteria</taxon>
        <taxon>Pseudomonadati</taxon>
        <taxon>Pseudomonadota</taxon>
        <taxon>Alphaproteobacteria</taxon>
        <taxon>Hyphomicrobiales</taxon>
        <taxon>Nitrobacteraceae</taxon>
        <taxon>Bradyrhizobium</taxon>
    </lineage>
</organism>
<dbReference type="EMBL" id="FMAI01000004">
    <property type="protein sequence ID" value="SCB27852.1"/>
    <property type="molecule type" value="Genomic_DNA"/>
</dbReference>
<reference evidence="3" key="1">
    <citation type="submission" date="2016-08" db="EMBL/GenBank/DDBJ databases">
        <authorList>
            <person name="Varghese N."/>
            <person name="Submissions Spin"/>
        </authorList>
    </citation>
    <scope>NUCLEOTIDE SEQUENCE [LARGE SCALE GENOMIC DNA]</scope>
    <source>
        <strain evidence="3">ERR11</strain>
    </source>
</reference>
<dbReference type="InterPro" id="IPR018656">
    <property type="entry name" value="DUF2087"/>
</dbReference>
<sequence length="189" mass="21027">MTRTPIEFVAGDISALAKSLRAQLLERTSPPGHVELLNILARATGHRNYQHFRARAVGTAVDDRGLPAPQVDAVDLKRVQRAARHFDDHGRLLRWPARHSLQQLSLWVLWAGFPPRSNLAEAEVKTLLNRQHAFADDALLRRALCDHGLVSRTADGRAYRRVERRPPVDAAALLRHLKAGASGRLEAAT</sequence>
<evidence type="ECO:0000259" key="1">
    <source>
        <dbReference type="Pfam" id="PF09860"/>
    </source>
</evidence>
<dbReference type="Pfam" id="PF09860">
    <property type="entry name" value="DUF2087"/>
    <property type="match status" value="1"/>
</dbReference>
<proteinExistence type="predicted"/>
<dbReference type="RefSeq" id="WP_091956293.1">
    <property type="nucleotide sequence ID" value="NZ_FMAI01000004.1"/>
</dbReference>
<gene>
    <name evidence="2" type="ORF">GA0061098_1004312</name>
</gene>
<evidence type="ECO:0000313" key="3">
    <source>
        <dbReference type="Proteomes" id="UP000199184"/>
    </source>
</evidence>